<dbReference type="InterPro" id="IPR050121">
    <property type="entry name" value="Cytochrome_P450_monoxygenase"/>
</dbReference>
<dbReference type="PANTHER" id="PTHR24305">
    <property type="entry name" value="CYTOCHROME P450"/>
    <property type="match status" value="1"/>
</dbReference>
<comment type="similarity">
    <text evidence="2 4">Belongs to the cytochrome P450 family.</text>
</comment>
<dbReference type="InterPro" id="IPR017972">
    <property type="entry name" value="Cyt_P450_CS"/>
</dbReference>
<dbReference type="InterPro" id="IPR036396">
    <property type="entry name" value="Cyt_P450_sf"/>
</dbReference>
<keyword evidence="3 4" id="KW-0479">Metal-binding</keyword>
<reference evidence="6" key="1">
    <citation type="submission" date="2018-05" db="EMBL/GenBank/DDBJ databases">
        <authorList>
            <person name="Deangelis K."/>
            <person name="Huntemann M."/>
            <person name="Clum A."/>
            <person name="Pillay M."/>
            <person name="Palaniappan K."/>
            <person name="Varghese N."/>
            <person name="Mikhailova N."/>
            <person name="Stamatis D."/>
            <person name="Reddy T."/>
            <person name="Daum C."/>
            <person name="Shapiro N."/>
            <person name="Ivanova N."/>
            <person name="Kyrpides N."/>
            <person name="Woyke T."/>
        </authorList>
    </citation>
    <scope>NUCLEOTIDE SEQUENCE [LARGE SCALE GENOMIC DNA]</scope>
    <source>
        <strain evidence="6">GAS496</strain>
    </source>
</reference>
<dbReference type="Proteomes" id="UP000247781">
    <property type="component" value="Unassembled WGS sequence"/>
</dbReference>
<protein>
    <recommendedName>
        <fullName evidence="7">Cytochrome P450</fullName>
    </recommendedName>
</protein>
<keyword evidence="4" id="KW-0560">Oxidoreductase</keyword>
<keyword evidence="6" id="KW-1185">Reference proteome</keyword>
<dbReference type="RefSeq" id="WP_110317556.1">
    <property type="nucleotide sequence ID" value="NZ_QJJU01000012.1"/>
</dbReference>
<dbReference type="PROSITE" id="PS00086">
    <property type="entry name" value="CYTOCHROME_P450"/>
    <property type="match status" value="1"/>
</dbReference>
<dbReference type="InterPro" id="IPR001128">
    <property type="entry name" value="Cyt_P450"/>
</dbReference>
<dbReference type="OrthoDB" id="7376058at2"/>
<sequence>MTTAAHLPPGPRWPVAVQGAAYLASRRRFMQALGKRYGTAFTVKLPFFGPTVIISDPVLVKQFFQTRTDVVRNVEPNLDLVLGPGSTFGLQDEEHRRRRKLLVPPFHGKRMRAYENLVEEETLKEIATWPEGREFAVLPSTNRITLNVILRAVFGAQGAEFDALREVMPPLVALGSQLVFLPFLHRDLGPWSPWGRFLGLRREFDVIVESLIDRVAADPNLEQRDDVLSLMLQSRYEDGTAMSRGDLADELFTLLAAGHETTATQLAWAVERLRRHPGVLRRLVDEVDTGGSDLMQATIHEVQRSRPVIDGAARQVIAPDMSLGQWVIPHGYTVQVDIPLTHQNAYPYPDRFDPDRFLTESPDMYSWVPFGGGTRRCLGAAFANMEMNVVLRTMLREFRLVPTNAREERLHSRGVAFAPSGGGRAVVYRRIHSRSERHAEVLNATTTS</sequence>
<proteinExistence type="inferred from homology"/>
<dbReference type="SUPFAM" id="SSF48264">
    <property type="entry name" value="Cytochrome P450"/>
    <property type="match status" value="1"/>
</dbReference>
<dbReference type="EMBL" id="QJJU01000012">
    <property type="protein sequence ID" value="PXX06855.1"/>
    <property type="molecule type" value="Genomic_DNA"/>
</dbReference>
<dbReference type="GO" id="GO:0016705">
    <property type="term" value="F:oxidoreductase activity, acting on paired donors, with incorporation or reduction of molecular oxygen"/>
    <property type="evidence" value="ECO:0007669"/>
    <property type="project" value="InterPro"/>
</dbReference>
<comment type="caution">
    <text evidence="5">The sequence shown here is derived from an EMBL/GenBank/DDBJ whole genome shotgun (WGS) entry which is preliminary data.</text>
</comment>
<keyword evidence="3 4" id="KW-0408">Iron</keyword>
<keyword evidence="3 4" id="KW-0349">Heme</keyword>
<dbReference type="InterPro" id="IPR002401">
    <property type="entry name" value="Cyt_P450_E_grp-I"/>
</dbReference>
<evidence type="ECO:0000256" key="1">
    <source>
        <dbReference type="ARBA" id="ARBA00001971"/>
    </source>
</evidence>
<gene>
    <name evidence="5" type="ORF">C8E89_11265</name>
</gene>
<evidence type="ECO:0008006" key="7">
    <source>
        <dbReference type="Google" id="ProtNLM"/>
    </source>
</evidence>
<evidence type="ECO:0000256" key="3">
    <source>
        <dbReference type="PIRSR" id="PIRSR602401-1"/>
    </source>
</evidence>
<dbReference type="PRINTS" id="PR00463">
    <property type="entry name" value="EP450I"/>
</dbReference>
<dbReference type="GO" id="GO:0005506">
    <property type="term" value="F:iron ion binding"/>
    <property type="evidence" value="ECO:0007669"/>
    <property type="project" value="InterPro"/>
</dbReference>
<dbReference type="PANTHER" id="PTHR24305:SF166">
    <property type="entry name" value="CYTOCHROME P450 12A4, MITOCHONDRIAL-RELATED"/>
    <property type="match status" value="1"/>
</dbReference>
<dbReference type="AlphaFoldDB" id="A0A318HDK5"/>
<accession>A0A318HDK5</accession>
<dbReference type="Gene3D" id="1.10.630.10">
    <property type="entry name" value="Cytochrome P450"/>
    <property type="match status" value="1"/>
</dbReference>
<dbReference type="GO" id="GO:0020037">
    <property type="term" value="F:heme binding"/>
    <property type="evidence" value="ECO:0007669"/>
    <property type="project" value="InterPro"/>
</dbReference>
<reference evidence="5 6" key="2">
    <citation type="submission" date="2018-06" db="EMBL/GenBank/DDBJ databases">
        <title>Sequencing of bacterial isolates from soil warming experiment in Harvard Forest, Massachusetts, USA.</title>
        <authorList>
            <person name="Deangelis K.PhD."/>
        </authorList>
    </citation>
    <scope>NUCLEOTIDE SEQUENCE [LARGE SCALE GENOMIC DNA]</scope>
    <source>
        <strain evidence="5 6">GAS496</strain>
    </source>
</reference>
<evidence type="ECO:0000256" key="2">
    <source>
        <dbReference type="ARBA" id="ARBA00010617"/>
    </source>
</evidence>
<evidence type="ECO:0000313" key="6">
    <source>
        <dbReference type="Proteomes" id="UP000247781"/>
    </source>
</evidence>
<keyword evidence="4" id="KW-0503">Monooxygenase</keyword>
<evidence type="ECO:0000256" key="4">
    <source>
        <dbReference type="RuleBase" id="RU000461"/>
    </source>
</evidence>
<comment type="cofactor">
    <cofactor evidence="1 3">
        <name>heme</name>
        <dbReference type="ChEBI" id="CHEBI:30413"/>
    </cofactor>
</comment>
<evidence type="ECO:0000313" key="5">
    <source>
        <dbReference type="EMBL" id="PXX06855.1"/>
    </source>
</evidence>
<organism evidence="5 6">
    <name type="scientific">Mycolicibacterium moriokaense</name>
    <dbReference type="NCBI Taxonomy" id="39691"/>
    <lineage>
        <taxon>Bacteria</taxon>
        <taxon>Bacillati</taxon>
        <taxon>Actinomycetota</taxon>
        <taxon>Actinomycetes</taxon>
        <taxon>Mycobacteriales</taxon>
        <taxon>Mycobacteriaceae</taxon>
        <taxon>Mycolicibacterium</taxon>
    </lineage>
</organism>
<dbReference type="PRINTS" id="PR00385">
    <property type="entry name" value="P450"/>
</dbReference>
<dbReference type="CDD" id="cd11053">
    <property type="entry name" value="CYP110-like"/>
    <property type="match status" value="1"/>
</dbReference>
<feature type="binding site" description="axial binding residue" evidence="3">
    <location>
        <position position="377"/>
    </location>
    <ligand>
        <name>heme</name>
        <dbReference type="ChEBI" id="CHEBI:30413"/>
    </ligand>
    <ligandPart>
        <name>Fe</name>
        <dbReference type="ChEBI" id="CHEBI:18248"/>
    </ligandPart>
</feature>
<name>A0A318HDK5_9MYCO</name>
<dbReference type="GO" id="GO:0004497">
    <property type="term" value="F:monooxygenase activity"/>
    <property type="evidence" value="ECO:0007669"/>
    <property type="project" value="UniProtKB-KW"/>
</dbReference>
<dbReference type="Pfam" id="PF00067">
    <property type="entry name" value="p450"/>
    <property type="match status" value="1"/>
</dbReference>